<evidence type="ECO:0000256" key="2">
    <source>
        <dbReference type="SAM" id="Phobius"/>
    </source>
</evidence>
<dbReference type="AlphaFoldDB" id="A0A091BJZ4"/>
<feature type="domain" description="HTH LytTR-type" evidence="3">
    <location>
        <begin position="189"/>
        <end position="292"/>
    </location>
</feature>
<dbReference type="EMBL" id="AVCH01000028">
    <property type="protein sequence ID" value="KFN51847.1"/>
    <property type="molecule type" value="Genomic_DNA"/>
</dbReference>
<name>A0A091BJZ4_9GAMM</name>
<keyword evidence="5" id="KW-1185">Reference proteome</keyword>
<comment type="caution">
    <text evidence="4">The sequence shown here is derived from an EMBL/GenBank/DDBJ whole genome shotgun (WGS) entry which is preliminary data.</text>
</comment>
<dbReference type="RefSeq" id="WP_043800355.1">
    <property type="nucleotide sequence ID" value="NZ_AVCH01000028.1"/>
</dbReference>
<evidence type="ECO:0000256" key="1">
    <source>
        <dbReference type="ARBA" id="ARBA00023012"/>
    </source>
</evidence>
<dbReference type="Proteomes" id="UP000029392">
    <property type="component" value="Unassembled WGS sequence"/>
</dbReference>
<dbReference type="PATRIC" id="fig|1384054.3.peg.500"/>
<accession>A0A091BJZ4</accession>
<organism evidence="4 5">
    <name type="scientific">Arenimonas malthae CC-JY-1</name>
    <dbReference type="NCBI Taxonomy" id="1384054"/>
    <lineage>
        <taxon>Bacteria</taxon>
        <taxon>Pseudomonadati</taxon>
        <taxon>Pseudomonadota</taxon>
        <taxon>Gammaproteobacteria</taxon>
        <taxon>Lysobacterales</taxon>
        <taxon>Lysobacteraceae</taxon>
        <taxon>Arenimonas</taxon>
    </lineage>
</organism>
<keyword evidence="2" id="KW-0812">Transmembrane</keyword>
<dbReference type="Gene3D" id="2.40.50.1020">
    <property type="entry name" value="LytTr DNA-binding domain"/>
    <property type="match status" value="1"/>
</dbReference>
<evidence type="ECO:0000313" key="4">
    <source>
        <dbReference type="EMBL" id="KFN51847.1"/>
    </source>
</evidence>
<evidence type="ECO:0000259" key="3">
    <source>
        <dbReference type="PROSITE" id="PS50930"/>
    </source>
</evidence>
<protein>
    <recommendedName>
        <fullName evidence="3">HTH LytTR-type domain-containing protein</fullName>
    </recommendedName>
</protein>
<keyword evidence="2" id="KW-0472">Membrane</keyword>
<keyword evidence="2" id="KW-1133">Transmembrane helix</keyword>
<feature type="transmembrane region" description="Helical" evidence="2">
    <location>
        <begin position="95"/>
        <end position="118"/>
    </location>
</feature>
<proteinExistence type="predicted"/>
<reference evidence="4 5" key="1">
    <citation type="submission" date="2013-09" db="EMBL/GenBank/DDBJ databases">
        <title>Genome sequencing of Arenimonas malthae.</title>
        <authorList>
            <person name="Chen F."/>
            <person name="Wang G."/>
        </authorList>
    </citation>
    <scope>NUCLEOTIDE SEQUENCE [LARGE SCALE GENOMIC DNA]</scope>
    <source>
        <strain evidence="4 5">CC-JY-1</strain>
    </source>
</reference>
<dbReference type="OrthoDB" id="9781059at2"/>
<dbReference type="InterPro" id="IPR046947">
    <property type="entry name" value="LytR-like"/>
</dbReference>
<dbReference type="GO" id="GO:0003677">
    <property type="term" value="F:DNA binding"/>
    <property type="evidence" value="ECO:0007669"/>
    <property type="project" value="InterPro"/>
</dbReference>
<dbReference type="PIRSF" id="PIRSF031767">
    <property type="entry name" value="MHYE_LytTR"/>
    <property type="match status" value="1"/>
</dbReference>
<dbReference type="eggNOG" id="COG3279">
    <property type="taxonomic scope" value="Bacteria"/>
</dbReference>
<dbReference type="InterPro" id="IPR012379">
    <property type="entry name" value="LytTR_MHYE"/>
</dbReference>
<dbReference type="PANTHER" id="PTHR37299">
    <property type="entry name" value="TRANSCRIPTIONAL REGULATOR-RELATED"/>
    <property type="match status" value="1"/>
</dbReference>
<dbReference type="PROSITE" id="PS50930">
    <property type="entry name" value="HTH_LYTTR"/>
    <property type="match status" value="1"/>
</dbReference>
<feature type="transmembrane region" description="Helical" evidence="2">
    <location>
        <begin position="23"/>
        <end position="43"/>
    </location>
</feature>
<keyword evidence="1" id="KW-0902">Two-component regulatory system</keyword>
<evidence type="ECO:0000313" key="5">
    <source>
        <dbReference type="Proteomes" id="UP000029392"/>
    </source>
</evidence>
<gene>
    <name evidence="4" type="ORF">N790_13795</name>
</gene>
<feature type="transmembrane region" description="Helical" evidence="2">
    <location>
        <begin position="63"/>
        <end position="83"/>
    </location>
</feature>
<dbReference type="STRING" id="1384054.N790_13795"/>
<dbReference type="SMART" id="SM00850">
    <property type="entry name" value="LytTR"/>
    <property type="match status" value="1"/>
</dbReference>
<dbReference type="Pfam" id="PF04397">
    <property type="entry name" value="LytTR"/>
    <property type="match status" value="1"/>
</dbReference>
<dbReference type="PANTHER" id="PTHR37299:SF1">
    <property type="entry name" value="STAGE 0 SPORULATION PROTEIN A HOMOLOG"/>
    <property type="match status" value="1"/>
</dbReference>
<dbReference type="InterPro" id="IPR007492">
    <property type="entry name" value="LytTR_DNA-bd_dom"/>
</dbReference>
<sequence>MADASPAPGAYERYLPYRRWVEWGYWICTALASMVGNALTVGMEMRRAGLPHHPAEPWIWEGSSNLVFLALVPAVAWFTRRYPLHLDTWRRRLPAYLLASVAFSALHVVAMVGLRMAIYASAGDSYDFGHWGRQFAYEYLKDVRSFAGMVLLMEAYRFLLRRLQGEASLLAAPDDDAPPVEPIDRPERFLVRKLGREFLVAAADIEWLQASGNYVNLRVRGRDYPLRSTISALESRLDPARFQRVHRSHIVNLDQVASIEPLDTGDARIHLRDGSTLPCSRRYRAALRERTA</sequence>
<dbReference type="GO" id="GO:0000156">
    <property type="term" value="F:phosphorelay response regulator activity"/>
    <property type="evidence" value="ECO:0007669"/>
    <property type="project" value="InterPro"/>
</dbReference>